<protein>
    <recommendedName>
        <fullName evidence="1">DUF6259 domain-containing protein</fullName>
    </recommendedName>
</protein>
<proteinExistence type="predicted"/>
<sequence length="1547" mass="176561">MRTELKSIKTRLFLIIIVFNSYFVYAQNNLIEDYNFETVSFDTIAGPVTTVPQPGMWYPYLTNQNQNVIYAGFDSLMNAKLIGIKTGLSSNPSWLCGLAFRTKAPESGVYRLGFYARIADMDSTASNAYLRVFIRIKDSKKDEVKLFARADLQNNYKDQFLTRGWAYYAIDFDLDKIYNTAGSQILQATNDDRSDFSVYFANISSVRAADIQLANVSLIKLTGDIITDGLFEETHINTSGPNTSIPEFGHWYPYLSSNNQMVVSTVKTPEIKNGNSVDIKVFASSTPSWHSGVAQRISAPLSGIYRLGFYGRIVESTSGDGYIRTYLRVKDRNRSDAKFFSRVDQQNCYKDIFLANDWKYYICDFDLGKIWHNDSVFDSQPLDLIDFALYFSNISSSRAAEIQISDVSFIKIDEIAALYENSTSSHLLKTGKVTLSIDKGAAFIMNIKETAESENWINNSTGLWSMKITSPNGNEYNLSTENCTYMGCTYNDSLGLKSTLTLRWEYSLNNYTCYVKSLISVYRGSDLLHWNFEAKIPDGYYINKLTYPNLKLNKTVNSKIIIPDGGWGAEHSLTDIFTKSQPYPSGSRTMQLLCLQKNEKAFYYATHDVNAVTKFLTVNNQTSNVSVLTETETPKDWTSITGNFVLPWKTCVGIDPEGWIEAVKKWYRPFSYTAKWGRPRVYDNKRPDWLLNNNLWLSTGSPSVDNVNATIRTLNYFNSEYTSCHAYYWHNYDFDTHYPEFLPPKPMFDYMIDTIKSISSHIVPYINGRLWDTTTVYFQEQNAHDFAITNKDGTIRVETYANTPSAVMCPSTSIWKKTLTDLCDTLTNKLNVSGVYIDQVGCSRPYPCWNENHNHTLGGGNFWSNSYRDIISNIKQKIPADAIISTEQNAECYIDLFDIMFMANTPLGNDYRRVPLFQYIYSDRSLMYSLDNYNDRDNYRSLLFKSSLAFLWGSQLGSYQPDFIMNRTLVKHREFVRDLVNFRATQKNIFNGGRLIKELIPTGDNPEIYISEYEKTNVIRGSQWIGANGEEVTYYINFDDKKHNVYLADGQEYELQALSYLRIPEISPVETEEIEYDTVRIENYVTDNKFSQVSFETESGPSTNIPDFDTWYPYFTSGTQGTVYYTNDTELKSDVVGIKVNQTSNPSWLCGLARRISVPEKGVYRLGFYAKCVEKEGSLPAYIRVFLRIDDQNKSQIRCFASANLLNNFKDQSLADGWNYYTVDFDLSKVFLSSTNIQESTDNDISDFSIYFSNISSARAADIRIAEVDFYKVDDCEKPGVWMNSDFENYNYMPYLSTSKADASNSKGLWRLSVPGLSSGSLCLDSTDITGNKSLKINVDSTTGFTGLYIASTLIGLPKGEYVMKFKSKANIDSIPFRIDVNHVNNSAPLFPFNTFATIRENYLTDTLWHEYAVPFDNISMSDSLYLAIRPNISVKDECVNLDNQTVSYWFDDFVLLRPVINQPDYVLPMGKKFLDKYGNDKGIGEESNFTIKQTIGGIIVVSEKTQPIHICNLRGQLLFNKSICGEMFIPLERGIYLINNMKILIM</sequence>
<feature type="domain" description="DUF6259" evidence="1">
    <location>
        <begin position="645"/>
        <end position="929"/>
    </location>
</feature>
<name>A0A644VK63_9ZZZZ</name>
<evidence type="ECO:0000313" key="2">
    <source>
        <dbReference type="EMBL" id="MPL91769.1"/>
    </source>
</evidence>
<accession>A0A644VK63</accession>
<comment type="caution">
    <text evidence="2">The sequence shown here is derived from an EMBL/GenBank/DDBJ whole genome shotgun (WGS) entry which is preliminary data.</text>
</comment>
<dbReference type="EMBL" id="VSSQ01000338">
    <property type="protein sequence ID" value="MPL91769.1"/>
    <property type="molecule type" value="Genomic_DNA"/>
</dbReference>
<dbReference type="InterPro" id="IPR046226">
    <property type="entry name" value="DUF6259"/>
</dbReference>
<dbReference type="Gene3D" id="2.60.120.260">
    <property type="entry name" value="Galactose-binding domain-like"/>
    <property type="match status" value="3"/>
</dbReference>
<organism evidence="2">
    <name type="scientific">bioreactor metagenome</name>
    <dbReference type="NCBI Taxonomy" id="1076179"/>
    <lineage>
        <taxon>unclassified sequences</taxon>
        <taxon>metagenomes</taxon>
        <taxon>ecological metagenomes</taxon>
    </lineage>
</organism>
<dbReference type="Pfam" id="PF19773">
    <property type="entry name" value="DUF6259"/>
    <property type="match status" value="1"/>
</dbReference>
<gene>
    <name evidence="2" type="ORF">SDC9_37846</name>
</gene>
<evidence type="ECO:0000259" key="1">
    <source>
        <dbReference type="Pfam" id="PF19773"/>
    </source>
</evidence>
<reference evidence="2" key="1">
    <citation type="submission" date="2019-08" db="EMBL/GenBank/DDBJ databases">
        <authorList>
            <person name="Kucharzyk K."/>
            <person name="Murdoch R.W."/>
            <person name="Higgins S."/>
            <person name="Loffler F."/>
        </authorList>
    </citation>
    <scope>NUCLEOTIDE SEQUENCE</scope>
</reference>